<dbReference type="PANTHER" id="PTHR30627:SF1">
    <property type="entry name" value="PEPTIDOGLYCAN D,D-TRANSPEPTIDASE FTSI"/>
    <property type="match status" value="1"/>
</dbReference>
<evidence type="ECO:0000313" key="7">
    <source>
        <dbReference type="Proteomes" id="UP001055955"/>
    </source>
</evidence>
<keyword evidence="2" id="KW-0121">Carboxypeptidase</keyword>
<evidence type="ECO:0000256" key="2">
    <source>
        <dbReference type="ARBA" id="ARBA00022645"/>
    </source>
</evidence>
<keyword evidence="7" id="KW-1185">Reference proteome</keyword>
<evidence type="ECO:0000256" key="1">
    <source>
        <dbReference type="ARBA" id="ARBA00004370"/>
    </source>
</evidence>
<dbReference type="Proteomes" id="UP001055955">
    <property type="component" value="Chromosome"/>
</dbReference>
<dbReference type="Pfam" id="PF03717">
    <property type="entry name" value="PBP_dimer"/>
    <property type="match status" value="1"/>
</dbReference>
<comment type="subcellular location">
    <subcellularLocation>
        <location evidence="1">Membrane</location>
    </subcellularLocation>
</comment>
<keyword evidence="2" id="KW-0645">Protease</keyword>
<sequence>MVKRFFYFRVYLIALLLLFCFVSVGVRHLYLVTRQAEFLVEQSSERTKRNMQLKAQRGAILDRNRIPLSVNLPAYRLKIYPKQVKDPADVKKLKQVLGKSHSIEKLLNASQNFVYVPGTLTRAQVKQLTQLQGVEIEEVSNRYYPFSHSTSAIVGVLGREWQGLLGLEYQFNDWLTGTDGSMQYTQNLLHQVHTVHAYHKPVVGGDLLLTLDTRLQQLGYQILANAVDHHDAKSASAVILEVETGDVLAMLNYPSFNPNIRLSKVDEHTKNKSISNLFEPGSIIKPLAMASILSHQYYKPNYMIETSAEGHLVGSQYIKDHKYLGVLKFEDVLVKSSNIAMIKLTEQLPDDYLVNTYHKMGLFTSSYLPLYGENVGKYLKVSDANKLTMSYGYGLAVNLMSMARAYNIIANKGLDVGLHLLLKGNRVRPEAVLSEDVTQYITQLMTRVTKYGVSSRSAAIEGVSVAGKSGTTHTLSEYGKYEDEYIASFAGFAPSNNPKIVIAVMVERPRKNGHYGGQVAAPIFAKLLHLALSYYDSKEGTYVRGEGALSGTTVGLADKAGL</sequence>
<dbReference type="Pfam" id="PF00905">
    <property type="entry name" value="Transpeptidase"/>
    <property type="match status" value="1"/>
</dbReference>
<feature type="domain" description="Penicillin-binding protein dimerisation" evidence="5">
    <location>
        <begin position="53"/>
        <end position="187"/>
    </location>
</feature>
<dbReference type="Gene3D" id="3.40.710.10">
    <property type="entry name" value="DD-peptidase/beta-lactamase superfamily"/>
    <property type="match status" value="1"/>
</dbReference>
<keyword evidence="3" id="KW-0472">Membrane</keyword>
<dbReference type="InterPro" id="IPR050515">
    <property type="entry name" value="Beta-lactam/transpept"/>
</dbReference>
<dbReference type="SUPFAM" id="SSF56601">
    <property type="entry name" value="beta-lactamase/transpeptidase-like"/>
    <property type="match status" value="1"/>
</dbReference>
<dbReference type="Gene3D" id="3.90.1310.10">
    <property type="entry name" value="Penicillin-binding protein 2a (Domain 2)"/>
    <property type="match status" value="1"/>
</dbReference>
<dbReference type="InterPro" id="IPR005311">
    <property type="entry name" value="PBP_dimer"/>
</dbReference>
<accession>A0ABY5DKI8</accession>
<dbReference type="PANTHER" id="PTHR30627">
    <property type="entry name" value="PEPTIDOGLYCAN D,D-TRANSPEPTIDASE"/>
    <property type="match status" value="1"/>
</dbReference>
<gene>
    <name evidence="6" type="ORF">MMH89_03275</name>
</gene>
<protein>
    <submittedName>
        <fullName evidence="6">Penicillin-binding protein 2</fullName>
    </submittedName>
</protein>
<reference evidence="6 7" key="1">
    <citation type="journal article" date="2022" name="Nat. Microbiol.">
        <title>The microbiome of a bacterivorous marine choanoflagellate contains a resource-demanding obligate bacterial associate.</title>
        <authorList>
            <person name="Needham D.M."/>
            <person name="Poirier C."/>
            <person name="Bachy C."/>
            <person name="George E.E."/>
            <person name="Wilken S."/>
            <person name="Yung C.C.M."/>
            <person name="Limardo A.J."/>
            <person name="Morando M."/>
            <person name="Sudek L."/>
            <person name="Malmstrom R.R."/>
            <person name="Keeling P.J."/>
            <person name="Santoro A.E."/>
            <person name="Worden A.Z."/>
        </authorList>
    </citation>
    <scope>NUCLEOTIDE SEQUENCE [LARGE SCALE GENOMIC DNA]</scope>
    <source>
        <strain evidence="6 7">Comchoano-1</strain>
    </source>
</reference>
<evidence type="ECO:0000259" key="4">
    <source>
        <dbReference type="Pfam" id="PF00905"/>
    </source>
</evidence>
<proteinExistence type="predicted"/>
<keyword evidence="2" id="KW-0378">Hydrolase</keyword>
<dbReference type="InterPro" id="IPR001460">
    <property type="entry name" value="PCN-bd_Tpept"/>
</dbReference>
<dbReference type="Gene3D" id="3.30.450.330">
    <property type="match status" value="1"/>
</dbReference>
<feature type="domain" description="Penicillin-binding protein transpeptidase" evidence="4">
    <location>
        <begin position="236"/>
        <end position="528"/>
    </location>
</feature>
<evidence type="ECO:0000313" key="6">
    <source>
        <dbReference type="EMBL" id="UTC24244.1"/>
    </source>
</evidence>
<evidence type="ECO:0000259" key="5">
    <source>
        <dbReference type="Pfam" id="PF03717"/>
    </source>
</evidence>
<dbReference type="RefSeq" id="WP_258568029.1">
    <property type="nucleotide sequence ID" value="NZ_CP092900.1"/>
</dbReference>
<dbReference type="InterPro" id="IPR036138">
    <property type="entry name" value="PBP_dimer_sf"/>
</dbReference>
<dbReference type="EMBL" id="CP092900">
    <property type="protein sequence ID" value="UTC24244.1"/>
    <property type="molecule type" value="Genomic_DNA"/>
</dbReference>
<name>A0ABY5DKI8_9GAMM</name>
<evidence type="ECO:0000256" key="3">
    <source>
        <dbReference type="ARBA" id="ARBA00023136"/>
    </source>
</evidence>
<organism evidence="6 7">
    <name type="scientific">Candidatus Comchoanobacter bicostacola</name>
    <dbReference type="NCBI Taxonomy" id="2919598"/>
    <lineage>
        <taxon>Bacteria</taxon>
        <taxon>Pseudomonadati</taxon>
        <taxon>Pseudomonadota</taxon>
        <taxon>Gammaproteobacteria</taxon>
        <taxon>Candidatus Comchoanobacterales</taxon>
        <taxon>Candidatus Comchoanobacteraceae</taxon>
        <taxon>Candidatus Comchoanobacter</taxon>
    </lineage>
</organism>
<dbReference type="SUPFAM" id="SSF56519">
    <property type="entry name" value="Penicillin binding protein dimerisation domain"/>
    <property type="match status" value="1"/>
</dbReference>
<dbReference type="InterPro" id="IPR012338">
    <property type="entry name" value="Beta-lactam/transpept-like"/>
</dbReference>